<evidence type="ECO:0000256" key="1">
    <source>
        <dbReference type="SAM" id="Phobius"/>
    </source>
</evidence>
<dbReference type="AlphaFoldDB" id="A0A1L9UUJ0"/>
<accession>A0A1L9UUJ0</accession>
<protein>
    <submittedName>
        <fullName evidence="2">Uncharacterized protein</fullName>
    </submittedName>
</protein>
<dbReference type="RefSeq" id="XP_067482584.1">
    <property type="nucleotide sequence ID" value="XM_067626071.1"/>
</dbReference>
<dbReference type="VEuPathDB" id="FungiDB:ASPBRDRAFT_483304"/>
<keyword evidence="3" id="KW-1185">Reference proteome</keyword>
<proteinExistence type="predicted"/>
<organism evidence="2 3">
    <name type="scientific">Aspergillus brasiliensis (strain CBS 101740 / IMI 381727 / IBT 21946)</name>
    <dbReference type="NCBI Taxonomy" id="767769"/>
    <lineage>
        <taxon>Eukaryota</taxon>
        <taxon>Fungi</taxon>
        <taxon>Dikarya</taxon>
        <taxon>Ascomycota</taxon>
        <taxon>Pezizomycotina</taxon>
        <taxon>Eurotiomycetes</taxon>
        <taxon>Eurotiomycetidae</taxon>
        <taxon>Eurotiales</taxon>
        <taxon>Aspergillaceae</taxon>
        <taxon>Aspergillus</taxon>
        <taxon>Aspergillus subgen. Circumdati</taxon>
    </lineage>
</organism>
<keyword evidence="1" id="KW-1133">Transmembrane helix</keyword>
<evidence type="ECO:0000313" key="3">
    <source>
        <dbReference type="Proteomes" id="UP000184499"/>
    </source>
</evidence>
<feature type="transmembrane region" description="Helical" evidence="1">
    <location>
        <begin position="80"/>
        <end position="103"/>
    </location>
</feature>
<name>A0A1L9UUJ0_ASPBC</name>
<sequence length="106" mass="11460">MQIRSKGVTIAGGLSIEDYGVRLVGWLRRDAVPHSGREERGGGLHVGKTSLPLGLSLGFGWLADRRDWLVVFCSLFDVSILYLSYLLVVTLVACVTMIGGLVVGGW</sequence>
<gene>
    <name evidence="2" type="ORF">ASPBRDRAFT_483304</name>
</gene>
<keyword evidence="1" id="KW-0812">Transmembrane</keyword>
<dbReference type="EMBL" id="KV878681">
    <property type="protein sequence ID" value="OJJ75337.1"/>
    <property type="molecule type" value="Genomic_DNA"/>
</dbReference>
<reference evidence="3" key="1">
    <citation type="journal article" date="2017" name="Genome Biol.">
        <title>Comparative genomics reveals high biological diversity and specific adaptations in the industrially and medically important fungal genus Aspergillus.</title>
        <authorList>
            <person name="de Vries R.P."/>
            <person name="Riley R."/>
            <person name="Wiebenga A."/>
            <person name="Aguilar-Osorio G."/>
            <person name="Amillis S."/>
            <person name="Uchima C.A."/>
            <person name="Anderluh G."/>
            <person name="Asadollahi M."/>
            <person name="Askin M."/>
            <person name="Barry K."/>
            <person name="Battaglia E."/>
            <person name="Bayram O."/>
            <person name="Benocci T."/>
            <person name="Braus-Stromeyer S.A."/>
            <person name="Caldana C."/>
            <person name="Canovas D."/>
            <person name="Cerqueira G.C."/>
            <person name="Chen F."/>
            <person name="Chen W."/>
            <person name="Choi C."/>
            <person name="Clum A."/>
            <person name="Dos Santos R.A."/>
            <person name="Damasio A.R."/>
            <person name="Diallinas G."/>
            <person name="Emri T."/>
            <person name="Fekete E."/>
            <person name="Flipphi M."/>
            <person name="Freyberg S."/>
            <person name="Gallo A."/>
            <person name="Gournas C."/>
            <person name="Habgood R."/>
            <person name="Hainaut M."/>
            <person name="Harispe M.L."/>
            <person name="Henrissat B."/>
            <person name="Hilden K.S."/>
            <person name="Hope R."/>
            <person name="Hossain A."/>
            <person name="Karabika E."/>
            <person name="Karaffa L."/>
            <person name="Karanyi Z."/>
            <person name="Krasevec N."/>
            <person name="Kuo A."/>
            <person name="Kusch H."/>
            <person name="LaButti K."/>
            <person name="Lagendijk E.L."/>
            <person name="Lapidus A."/>
            <person name="Levasseur A."/>
            <person name="Lindquist E."/>
            <person name="Lipzen A."/>
            <person name="Logrieco A.F."/>
            <person name="MacCabe A."/>
            <person name="Maekelae M.R."/>
            <person name="Malavazi I."/>
            <person name="Melin P."/>
            <person name="Meyer V."/>
            <person name="Mielnichuk N."/>
            <person name="Miskei M."/>
            <person name="Molnar A.P."/>
            <person name="Mule G."/>
            <person name="Ngan C.Y."/>
            <person name="Orejas M."/>
            <person name="Orosz E."/>
            <person name="Ouedraogo J.P."/>
            <person name="Overkamp K.M."/>
            <person name="Park H.-S."/>
            <person name="Perrone G."/>
            <person name="Piumi F."/>
            <person name="Punt P.J."/>
            <person name="Ram A.F."/>
            <person name="Ramon A."/>
            <person name="Rauscher S."/>
            <person name="Record E."/>
            <person name="Riano-Pachon D.M."/>
            <person name="Robert V."/>
            <person name="Roehrig J."/>
            <person name="Ruller R."/>
            <person name="Salamov A."/>
            <person name="Salih N.S."/>
            <person name="Samson R.A."/>
            <person name="Sandor E."/>
            <person name="Sanguinetti M."/>
            <person name="Schuetze T."/>
            <person name="Sepcic K."/>
            <person name="Shelest E."/>
            <person name="Sherlock G."/>
            <person name="Sophianopoulou V."/>
            <person name="Squina F.M."/>
            <person name="Sun H."/>
            <person name="Susca A."/>
            <person name="Todd R.B."/>
            <person name="Tsang A."/>
            <person name="Unkles S.E."/>
            <person name="van de Wiele N."/>
            <person name="van Rossen-Uffink D."/>
            <person name="Oliveira J.V."/>
            <person name="Vesth T.C."/>
            <person name="Visser J."/>
            <person name="Yu J.-H."/>
            <person name="Zhou M."/>
            <person name="Andersen M.R."/>
            <person name="Archer D.B."/>
            <person name="Baker S.E."/>
            <person name="Benoit I."/>
            <person name="Brakhage A.A."/>
            <person name="Braus G.H."/>
            <person name="Fischer R."/>
            <person name="Frisvad J.C."/>
            <person name="Goldman G.H."/>
            <person name="Houbraken J."/>
            <person name="Oakley B."/>
            <person name="Pocsi I."/>
            <person name="Scazzocchio C."/>
            <person name="Seiboth B."/>
            <person name="vanKuyk P.A."/>
            <person name="Wortman J."/>
            <person name="Dyer P.S."/>
            <person name="Grigoriev I.V."/>
        </authorList>
    </citation>
    <scope>NUCLEOTIDE SEQUENCE [LARGE SCALE GENOMIC DNA]</scope>
    <source>
        <strain evidence="3">CBS 101740 / IMI 381727 / IBT 21946</strain>
    </source>
</reference>
<keyword evidence="1" id="KW-0472">Membrane</keyword>
<dbReference type="GeneID" id="93578559"/>
<evidence type="ECO:0000313" key="2">
    <source>
        <dbReference type="EMBL" id="OJJ75337.1"/>
    </source>
</evidence>
<dbReference type="Proteomes" id="UP000184499">
    <property type="component" value="Unassembled WGS sequence"/>
</dbReference>